<keyword evidence="3 6" id="KW-0808">Transferase</keyword>
<dbReference type="PROSITE" id="PS51678">
    <property type="entry name" value="SAM_MT_PRMT"/>
    <property type="match status" value="1"/>
</dbReference>
<evidence type="ECO:0000256" key="1">
    <source>
        <dbReference type="ARBA" id="ARBA00011925"/>
    </source>
</evidence>
<dbReference type="KEGG" id="csl:COCSUDRAFT_12072"/>
<dbReference type="InterPro" id="IPR055135">
    <property type="entry name" value="PRMT_dom"/>
</dbReference>
<dbReference type="eggNOG" id="KOG1499">
    <property type="taxonomic scope" value="Eukaryota"/>
</dbReference>
<dbReference type="RefSeq" id="XP_005651324.1">
    <property type="nucleotide sequence ID" value="XM_005651267.1"/>
</dbReference>
<proteinExistence type="predicted"/>
<dbReference type="Pfam" id="PF13649">
    <property type="entry name" value="Methyltransf_25"/>
    <property type="match status" value="1"/>
</dbReference>
<dbReference type="GO" id="GO:0032259">
    <property type="term" value="P:methylation"/>
    <property type="evidence" value="ECO:0007669"/>
    <property type="project" value="UniProtKB-KW"/>
</dbReference>
<dbReference type="AlphaFoldDB" id="I0Z811"/>
<dbReference type="SUPFAM" id="SSF53335">
    <property type="entry name" value="S-adenosyl-L-methionine-dependent methyltransferases"/>
    <property type="match status" value="1"/>
</dbReference>
<sequence>MRDARVERADESYFDSYGHFDIHRTMISDKARLLPKFRIKPASHVRTDAYQRALEGNPMLMKGAAVLDVGCGTGILSMFAARGGAAQITAVEGSKRMAEQARSIVAENKLDSASGGPITIVSARMEDTFMNLLQVDVIVSEWMGYALFFESMLDSVIYARDRWLKPGGAVLPDLASIHMAGAGAGALDLEFWNDVYGFSYRPVQNLLLEASLKDAIVAPVDARHLLTAPCCLRSFDIATMSAADTEFSTEFVLEAAPSATGAAAECHALVLWFDTEFSARFCKEQPGLLSTSPLTQQTHWAQTILTLREPVLLQTQAAAAEGGAASLRGRLSFGRSDKHRCLDISLECQAYSAQGAPAGSLQTQLYSIATAGN</sequence>
<evidence type="ECO:0000259" key="8">
    <source>
        <dbReference type="Pfam" id="PF22528"/>
    </source>
</evidence>
<keyword evidence="10" id="KW-1185">Reference proteome</keyword>
<dbReference type="GO" id="GO:0042054">
    <property type="term" value="F:histone methyltransferase activity"/>
    <property type="evidence" value="ECO:0007669"/>
    <property type="project" value="TreeGrafter"/>
</dbReference>
<accession>I0Z811</accession>
<reference evidence="9 10" key="1">
    <citation type="journal article" date="2012" name="Genome Biol.">
        <title>The genome of the polar eukaryotic microalga coccomyxa subellipsoidea reveals traits of cold adaptation.</title>
        <authorList>
            <person name="Blanc G."/>
            <person name="Agarkova I."/>
            <person name="Grimwood J."/>
            <person name="Kuo A."/>
            <person name="Brueggeman A."/>
            <person name="Dunigan D."/>
            <person name="Gurnon J."/>
            <person name="Ladunga I."/>
            <person name="Lindquist E."/>
            <person name="Lucas S."/>
            <person name="Pangilinan J."/>
            <person name="Proschold T."/>
            <person name="Salamov A."/>
            <person name="Schmutz J."/>
            <person name="Weeks D."/>
            <person name="Yamada T."/>
            <person name="Claverie J.M."/>
            <person name="Grigoriev I."/>
            <person name="Van Etten J."/>
            <person name="Lomsadze A."/>
            <person name="Borodovsky M."/>
        </authorList>
    </citation>
    <scope>NUCLEOTIDE SEQUENCE [LARGE SCALE GENOMIC DNA]</scope>
    <source>
        <strain evidence="9 10">C-169</strain>
    </source>
</reference>
<name>I0Z811_COCSC</name>
<comment type="catalytic activity">
    <reaction evidence="5">
        <text>L-arginyl-[protein] + S-adenosyl-L-methionine = N(omega)-methyl-L-arginyl-[protein] + S-adenosyl-L-homocysteine + H(+)</text>
        <dbReference type="Rhea" id="RHEA:48100"/>
        <dbReference type="Rhea" id="RHEA-COMP:10532"/>
        <dbReference type="Rhea" id="RHEA-COMP:11990"/>
        <dbReference type="ChEBI" id="CHEBI:15378"/>
        <dbReference type="ChEBI" id="CHEBI:29965"/>
        <dbReference type="ChEBI" id="CHEBI:57856"/>
        <dbReference type="ChEBI" id="CHEBI:59789"/>
        <dbReference type="ChEBI" id="CHEBI:65280"/>
    </reaction>
    <physiologicalReaction direction="left-to-right" evidence="5">
        <dbReference type="Rhea" id="RHEA:48101"/>
    </physiologicalReaction>
</comment>
<dbReference type="PANTHER" id="PTHR11006">
    <property type="entry name" value="PROTEIN ARGININE N-METHYLTRANSFERASE"/>
    <property type="match status" value="1"/>
</dbReference>
<dbReference type="CDD" id="cd02440">
    <property type="entry name" value="AdoMet_MTases"/>
    <property type="match status" value="1"/>
</dbReference>
<feature type="domain" description="Methyltransferase" evidence="7">
    <location>
        <begin position="66"/>
        <end position="168"/>
    </location>
</feature>
<dbReference type="InterPro" id="IPR041698">
    <property type="entry name" value="Methyltransf_25"/>
</dbReference>
<dbReference type="OrthoDB" id="7848332at2759"/>
<evidence type="ECO:0000256" key="5">
    <source>
        <dbReference type="ARBA" id="ARBA00049303"/>
    </source>
</evidence>
<dbReference type="Pfam" id="PF22528">
    <property type="entry name" value="PRMT_C"/>
    <property type="match status" value="1"/>
</dbReference>
<dbReference type="STRING" id="574566.I0Z811"/>
<keyword evidence="2 6" id="KW-0489">Methyltransferase</keyword>
<evidence type="ECO:0000256" key="4">
    <source>
        <dbReference type="ARBA" id="ARBA00022691"/>
    </source>
</evidence>
<protein>
    <recommendedName>
        <fullName evidence="1">type I protein arginine methyltransferase</fullName>
        <ecNumber evidence="1">2.1.1.319</ecNumber>
    </recommendedName>
</protein>
<evidence type="ECO:0000313" key="10">
    <source>
        <dbReference type="Proteomes" id="UP000007264"/>
    </source>
</evidence>
<evidence type="ECO:0000313" key="9">
    <source>
        <dbReference type="EMBL" id="EIE26780.1"/>
    </source>
</evidence>
<dbReference type="FunFam" id="3.40.50.150:FF:000003">
    <property type="entry name" value="Blast:Protein arginine N-methyltransferase 1"/>
    <property type="match status" value="1"/>
</dbReference>
<evidence type="ECO:0000256" key="2">
    <source>
        <dbReference type="ARBA" id="ARBA00022603"/>
    </source>
</evidence>
<dbReference type="PANTHER" id="PTHR11006:SF89">
    <property type="entry name" value="PROTEIN ARGININE N-METHYLTRANSFERASE 3-RELATED"/>
    <property type="match status" value="1"/>
</dbReference>
<comment type="caution">
    <text evidence="9">The sequence shown here is derived from an EMBL/GenBank/DDBJ whole genome shotgun (WGS) entry which is preliminary data.</text>
</comment>
<dbReference type="GeneID" id="17044790"/>
<dbReference type="EC" id="2.1.1.319" evidence="1"/>
<dbReference type="Gene3D" id="2.70.160.11">
    <property type="entry name" value="Hnrnp arginine n-methyltransferase1"/>
    <property type="match status" value="1"/>
</dbReference>
<dbReference type="EMBL" id="AGSI01000002">
    <property type="protein sequence ID" value="EIE26780.1"/>
    <property type="molecule type" value="Genomic_DNA"/>
</dbReference>
<gene>
    <name evidence="9" type="ORF">COCSUDRAFT_12072</name>
</gene>
<dbReference type="Proteomes" id="UP000007264">
    <property type="component" value="Unassembled WGS sequence"/>
</dbReference>
<dbReference type="InterPro" id="IPR029063">
    <property type="entry name" value="SAM-dependent_MTases_sf"/>
</dbReference>
<dbReference type="GO" id="GO:0035242">
    <property type="term" value="F:protein-arginine omega-N asymmetric methyltransferase activity"/>
    <property type="evidence" value="ECO:0007669"/>
    <property type="project" value="UniProtKB-EC"/>
</dbReference>
<evidence type="ECO:0000256" key="3">
    <source>
        <dbReference type="ARBA" id="ARBA00022679"/>
    </source>
</evidence>
<evidence type="ECO:0000259" key="7">
    <source>
        <dbReference type="Pfam" id="PF13649"/>
    </source>
</evidence>
<dbReference type="InterPro" id="IPR025799">
    <property type="entry name" value="Arg_MeTrfase"/>
</dbReference>
<keyword evidence="4 6" id="KW-0949">S-adenosyl-L-methionine</keyword>
<dbReference type="GO" id="GO:0005634">
    <property type="term" value="C:nucleus"/>
    <property type="evidence" value="ECO:0007669"/>
    <property type="project" value="TreeGrafter"/>
</dbReference>
<evidence type="ECO:0000256" key="6">
    <source>
        <dbReference type="PROSITE-ProRule" id="PRU01015"/>
    </source>
</evidence>
<organism evidence="9 10">
    <name type="scientific">Coccomyxa subellipsoidea (strain C-169)</name>
    <name type="common">Green microalga</name>
    <dbReference type="NCBI Taxonomy" id="574566"/>
    <lineage>
        <taxon>Eukaryota</taxon>
        <taxon>Viridiplantae</taxon>
        <taxon>Chlorophyta</taxon>
        <taxon>core chlorophytes</taxon>
        <taxon>Trebouxiophyceae</taxon>
        <taxon>Trebouxiophyceae incertae sedis</taxon>
        <taxon>Coccomyxaceae</taxon>
        <taxon>Coccomyxa</taxon>
        <taxon>Coccomyxa subellipsoidea</taxon>
    </lineage>
</organism>
<dbReference type="Gene3D" id="3.40.50.150">
    <property type="entry name" value="Vaccinia Virus protein VP39"/>
    <property type="match status" value="1"/>
</dbReference>
<feature type="domain" description="Protein arginine N-methyltransferase" evidence="8">
    <location>
        <begin position="175"/>
        <end position="348"/>
    </location>
</feature>